<organism evidence="11 12">
    <name type="scientific">Sphingomonas sabuli</name>
    <dbReference type="NCBI Taxonomy" id="2764186"/>
    <lineage>
        <taxon>Bacteria</taxon>
        <taxon>Pseudomonadati</taxon>
        <taxon>Pseudomonadota</taxon>
        <taxon>Alphaproteobacteria</taxon>
        <taxon>Sphingomonadales</taxon>
        <taxon>Sphingomonadaceae</taxon>
        <taxon>Sphingomonas</taxon>
    </lineage>
</organism>
<evidence type="ECO:0000256" key="2">
    <source>
        <dbReference type="ARBA" id="ARBA00023015"/>
    </source>
</evidence>
<feature type="compositionally biased region" description="Acidic residues" evidence="8">
    <location>
        <begin position="224"/>
        <end position="242"/>
    </location>
</feature>
<comment type="similarity">
    <text evidence="6">Belongs to the sigma-70 factor family. RpoD/SigA subfamily.</text>
</comment>
<dbReference type="NCBIfam" id="NF004208">
    <property type="entry name" value="PRK05658.1"/>
    <property type="match status" value="1"/>
</dbReference>
<dbReference type="NCBIfam" id="TIGR02937">
    <property type="entry name" value="sigma70-ECF"/>
    <property type="match status" value="1"/>
</dbReference>
<feature type="region of interest" description="Disordered" evidence="8">
    <location>
        <begin position="77"/>
        <end position="115"/>
    </location>
</feature>
<feature type="region of interest" description="Disordered" evidence="8">
    <location>
        <begin position="1"/>
        <end position="23"/>
    </location>
</feature>
<evidence type="ECO:0000256" key="8">
    <source>
        <dbReference type="SAM" id="MobiDB-lite"/>
    </source>
</evidence>
<dbReference type="GO" id="GO:0003677">
    <property type="term" value="F:DNA binding"/>
    <property type="evidence" value="ECO:0007669"/>
    <property type="project" value="UniProtKB-UniRule"/>
</dbReference>
<feature type="region of interest" description="Sigma-70 factor domain-2" evidence="6">
    <location>
        <begin position="446"/>
        <end position="516"/>
    </location>
</feature>
<evidence type="ECO:0000313" key="12">
    <source>
        <dbReference type="Proteomes" id="UP000515861"/>
    </source>
</evidence>
<dbReference type="Pfam" id="PF00140">
    <property type="entry name" value="Sigma70_r1_2"/>
    <property type="match status" value="1"/>
</dbReference>
<feature type="region of interest" description="Disordered" evidence="8">
    <location>
        <begin position="200"/>
        <end position="258"/>
    </location>
</feature>
<dbReference type="NCBIfam" id="TIGR02393">
    <property type="entry name" value="RpoD_Cterm"/>
    <property type="match status" value="1"/>
</dbReference>
<dbReference type="FunFam" id="1.10.10.10:FF:000002">
    <property type="entry name" value="RNA polymerase sigma factor SigA"/>
    <property type="match status" value="1"/>
</dbReference>
<keyword evidence="3 6" id="KW-0731">Sigma factor</keyword>
<dbReference type="InterPro" id="IPR013325">
    <property type="entry name" value="RNA_pol_sigma_r2"/>
</dbReference>
<name>A0A7G9L4N4_9SPHN</name>
<dbReference type="Pfam" id="PF04542">
    <property type="entry name" value="Sigma70_r2"/>
    <property type="match status" value="1"/>
</dbReference>
<dbReference type="InterPro" id="IPR028630">
    <property type="entry name" value="Sigma70_RpoD"/>
</dbReference>
<dbReference type="CDD" id="cd06171">
    <property type="entry name" value="Sigma70_r4"/>
    <property type="match status" value="1"/>
</dbReference>
<evidence type="ECO:0000256" key="4">
    <source>
        <dbReference type="ARBA" id="ARBA00023125"/>
    </source>
</evidence>
<feature type="region of interest" description="Sigma-70 factor domain-3" evidence="6">
    <location>
        <begin position="525"/>
        <end position="601"/>
    </location>
</feature>
<protein>
    <recommendedName>
        <fullName evidence="6">RNA polymerase sigma factor RpoD</fullName>
    </recommendedName>
    <alternativeName>
        <fullName evidence="6">Sigma-70</fullName>
    </alternativeName>
</protein>
<keyword evidence="4 6" id="KW-0238">DNA-binding</keyword>
<dbReference type="FunFam" id="1.10.10.10:FF:000004">
    <property type="entry name" value="RNA polymerase sigma factor SigA"/>
    <property type="match status" value="1"/>
</dbReference>
<dbReference type="InterPro" id="IPR007627">
    <property type="entry name" value="RNA_pol_sigma70_r2"/>
</dbReference>
<keyword evidence="5 6" id="KW-0804">Transcription</keyword>
<evidence type="ECO:0000256" key="5">
    <source>
        <dbReference type="ARBA" id="ARBA00023163"/>
    </source>
</evidence>
<keyword evidence="2 6" id="KW-0805">Transcription regulation</keyword>
<reference evidence="11 12" key="1">
    <citation type="submission" date="2020-08" db="EMBL/GenBank/DDBJ databases">
        <title>Sphingomonas sp. sand1-3 16S ribosomal RNA gene Genome sequencing and assembly.</title>
        <authorList>
            <person name="Kang M."/>
        </authorList>
    </citation>
    <scope>NUCLEOTIDE SEQUENCE [LARGE SCALE GENOMIC DNA]</scope>
    <source>
        <strain evidence="12">sand1-3</strain>
    </source>
</reference>
<dbReference type="InterPro" id="IPR036388">
    <property type="entry name" value="WH-like_DNA-bd_sf"/>
</dbReference>
<dbReference type="FunFam" id="1.10.601.10:FF:000001">
    <property type="entry name" value="RNA polymerase sigma factor SigA"/>
    <property type="match status" value="1"/>
</dbReference>
<dbReference type="InterPro" id="IPR007624">
    <property type="entry name" value="RNA_pol_sigma70_r3"/>
</dbReference>
<dbReference type="InterPro" id="IPR007630">
    <property type="entry name" value="RNA_pol_sigma70_r4"/>
</dbReference>
<dbReference type="Pfam" id="PF04546">
    <property type="entry name" value="Sigma70_ner"/>
    <property type="match status" value="1"/>
</dbReference>
<dbReference type="PANTHER" id="PTHR30603">
    <property type="entry name" value="RNA POLYMERASE SIGMA FACTOR RPO"/>
    <property type="match status" value="1"/>
</dbReference>
<dbReference type="InterPro" id="IPR013324">
    <property type="entry name" value="RNA_pol_sigma_r3/r4-like"/>
</dbReference>
<dbReference type="GO" id="GO:0005737">
    <property type="term" value="C:cytoplasm"/>
    <property type="evidence" value="ECO:0007669"/>
    <property type="project" value="UniProtKB-SubCell"/>
</dbReference>
<dbReference type="SUPFAM" id="SSF88659">
    <property type="entry name" value="Sigma3 and sigma4 domains of RNA polymerase sigma factors"/>
    <property type="match status" value="2"/>
</dbReference>
<dbReference type="Proteomes" id="UP000515861">
    <property type="component" value="Chromosome"/>
</dbReference>
<dbReference type="InterPro" id="IPR009042">
    <property type="entry name" value="RNA_pol_sigma70_r1_2"/>
</dbReference>
<dbReference type="SUPFAM" id="SSF88946">
    <property type="entry name" value="Sigma2 domain of RNA polymerase sigma factors"/>
    <property type="match status" value="1"/>
</dbReference>
<proteinExistence type="inferred from homology"/>
<dbReference type="Gene3D" id="1.10.601.10">
    <property type="entry name" value="RNA Polymerase Primary Sigma Factor"/>
    <property type="match status" value="1"/>
</dbReference>
<dbReference type="Gene3D" id="1.10.220.120">
    <property type="entry name" value="Sigma-70 factor, region 1.1"/>
    <property type="match status" value="1"/>
</dbReference>
<gene>
    <name evidence="6 11" type="primary">rpoD</name>
    <name evidence="11" type="ORF">H8M03_04445</name>
</gene>
<dbReference type="Pfam" id="PF04539">
    <property type="entry name" value="Sigma70_r3"/>
    <property type="match status" value="1"/>
</dbReference>
<dbReference type="RefSeq" id="WP_187480538.1">
    <property type="nucleotide sequence ID" value="NZ_CP060697.1"/>
</dbReference>
<comment type="subcellular location">
    <subcellularLocation>
        <location evidence="6">Cytoplasm</location>
    </subcellularLocation>
</comment>
<dbReference type="InterPro" id="IPR014284">
    <property type="entry name" value="RNA_pol_sigma-70_dom"/>
</dbReference>
<feature type="DNA-binding region" description="H-T-H motif" evidence="6">
    <location>
        <begin position="640"/>
        <end position="659"/>
    </location>
</feature>
<feature type="short sequence motif" description="Interaction with polymerase core subunit RpoC" evidence="6">
    <location>
        <begin position="470"/>
        <end position="473"/>
    </location>
</feature>
<evidence type="ECO:0000256" key="1">
    <source>
        <dbReference type="ARBA" id="ARBA00022490"/>
    </source>
</evidence>
<dbReference type="EMBL" id="CP060697">
    <property type="protein sequence ID" value="QNM83583.1"/>
    <property type="molecule type" value="Genomic_DNA"/>
</dbReference>
<dbReference type="KEGG" id="ssau:H8M03_04445"/>
<dbReference type="InterPro" id="IPR007127">
    <property type="entry name" value="RNA_pol_sigma_70_r1_1"/>
</dbReference>
<dbReference type="InterPro" id="IPR012760">
    <property type="entry name" value="RNA_pol_sigma_RpoD_C"/>
</dbReference>
<evidence type="ECO:0000256" key="7">
    <source>
        <dbReference type="SAM" id="Coils"/>
    </source>
</evidence>
<keyword evidence="7" id="KW-0175">Coiled coil</keyword>
<dbReference type="InterPro" id="IPR042189">
    <property type="entry name" value="RNA_pol_sigma_70_r1_1_sf"/>
</dbReference>
<keyword evidence="12" id="KW-1185">Reference proteome</keyword>
<evidence type="ECO:0000256" key="6">
    <source>
        <dbReference type="HAMAP-Rule" id="MF_00963"/>
    </source>
</evidence>
<feature type="domain" description="RNA polymerase sigma-70" evidence="9">
    <location>
        <begin position="470"/>
        <end position="483"/>
    </location>
</feature>
<evidence type="ECO:0000259" key="10">
    <source>
        <dbReference type="PROSITE" id="PS00716"/>
    </source>
</evidence>
<feature type="domain" description="RNA polymerase sigma-70" evidence="10">
    <location>
        <begin position="639"/>
        <end position="665"/>
    </location>
</feature>
<evidence type="ECO:0000259" key="9">
    <source>
        <dbReference type="PROSITE" id="PS00715"/>
    </source>
</evidence>
<feature type="coiled-coil region" evidence="7">
    <location>
        <begin position="425"/>
        <end position="452"/>
    </location>
</feature>
<dbReference type="PRINTS" id="PR00046">
    <property type="entry name" value="SIGMA70FCT"/>
</dbReference>
<comment type="function">
    <text evidence="6">Sigma factors are initiation factors that promote the attachment of RNA polymerase to specific initiation sites and are then released. This sigma factor is the primary sigma factor during exponential growth.</text>
</comment>
<accession>A0A7G9L4N4</accession>
<keyword evidence="1 6" id="KW-0963">Cytoplasm</keyword>
<dbReference type="InterPro" id="IPR050239">
    <property type="entry name" value="Sigma-70_RNA_pol_init_factors"/>
</dbReference>
<feature type="compositionally biased region" description="Acidic residues" evidence="8">
    <location>
        <begin position="77"/>
        <end position="99"/>
    </location>
</feature>
<dbReference type="Gene3D" id="1.10.10.10">
    <property type="entry name" value="Winged helix-like DNA-binding domain superfamily/Winged helix DNA-binding domain"/>
    <property type="match status" value="2"/>
</dbReference>
<dbReference type="PROSITE" id="PS00715">
    <property type="entry name" value="SIGMA70_1"/>
    <property type="match status" value="1"/>
</dbReference>
<comment type="subunit">
    <text evidence="6">Interacts transiently with the RNA polymerase catalytic core.</text>
</comment>
<dbReference type="Pfam" id="PF03979">
    <property type="entry name" value="Sigma70_r1_1"/>
    <property type="match status" value="1"/>
</dbReference>
<dbReference type="GO" id="GO:0016987">
    <property type="term" value="F:sigma factor activity"/>
    <property type="evidence" value="ECO:0007669"/>
    <property type="project" value="UniProtKB-UniRule"/>
</dbReference>
<dbReference type="InterPro" id="IPR007631">
    <property type="entry name" value="RNA_pol_sigma_70_non-ess"/>
</dbReference>
<evidence type="ECO:0000313" key="11">
    <source>
        <dbReference type="EMBL" id="QNM83583.1"/>
    </source>
</evidence>
<sequence>MAKNETAETEPQDSGDAPLIDLNDASVKKLIARAKKRGFVTYDELNKALPQDQMNSEQIEDIMSAINEMGINVVENEDEADEEEKEAAQAQEDEVDPLDDGGPRPAAATKKEAVDRTDDPVRMYLREMGAVELLSREGEIAIAKRIEAGRDTMIWGLCESPMTFNAIIEWSNALNEGTMQLREIMDLEAMLSKGPTAEQINASEDDESGDGEISEKTAGPTIKEEEDEPEEESADSDDEEDMVERRAKPQSSDDDDEDNALSLAQMEEALKPTALEKFATITALFKKFAKLQSARLDALATGDEFPANEEKKYQKLREQLTAEVESVQFHQAKIETLVDQLYAHNRRLMALGGQMLRLAERHRVPRRAFLESYSGRELDESWLDDAARQDKKWASFAASERDTVERIRGEIGEIAQSVGTSLPEYRRIVNQVQKAEREARMAKKEMVEANLRLVISIAKKYTNRGLQFLDLIQEGNIGLMKAVDKFEYRRGYKFSTYATWWIRQAITRSIADQARTIRIPVHMIETINKLVRTGRQFLHETGREATPEELAERLSMPLEKVRKVMKIAKEPISLETPIGDEEDSHLGDFIEDKNAVIPVDAAIQANLKETVTRVLASLTPREERVLRMRFGIGMNTDHTLEEVGQQFSVTRERIRQIEAKALRKLKHPSRSRKMRSFLDQ</sequence>
<dbReference type="GO" id="GO:0006352">
    <property type="term" value="P:DNA-templated transcription initiation"/>
    <property type="evidence" value="ECO:0007669"/>
    <property type="project" value="UniProtKB-UniRule"/>
</dbReference>
<dbReference type="Pfam" id="PF04545">
    <property type="entry name" value="Sigma70_r4"/>
    <property type="match status" value="1"/>
</dbReference>
<dbReference type="HAMAP" id="MF_00963">
    <property type="entry name" value="Sigma70_RpoD_SigA"/>
    <property type="match status" value="1"/>
</dbReference>
<dbReference type="PROSITE" id="PS00716">
    <property type="entry name" value="SIGMA70_2"/>
    <property type="match status" value="1"/>
</dbReference>
<feature type="compositionally biased region" description="Acidic residues" evidence="8">
    <location>
        <begin position="203"/>
        <end position="212"/>
    </location>
</feature>
<dbReference type="InterPro" id="IPR000943">
    <property type="entry name" value="RNA_pol_sigma70"/>
</dbReference>
<dbReference type="PANTHER" id="PTHR30603:SF60">
    <property type="entry name" value="RNA POLYMERASE SIGMA FACTOR RPOD"/>
    <property type="match status" value="1"/>
</dbReference>
<evidence type="ECO:0000256" key="3">
    <source>
        <dbReference type="ARBA" id="ARBA00023082"/>
    </source>
</evidence>
<dbReference type="AlphaFoldDB" id="A0A7G9L4N4"/>
<feature type="region of interest" description="Sigma-70 factor domain-4" evidence="6">
    <location>
        <begin position="614"/>
        <end position="667"/>
    </location>
</feature>